<evidence type="ECO:0000313" key="7">
    <source>
        <dbReference type="EMBL" id="GGH19301.1"/>
    </source>
</evidence>
<comment type="function">
    <text evidence="5">Possible metal-dependent hydrolase.</text>
</comment>
<gene>
    <name evidence="7" type="ORF">GCM10008013_15880</name>
</gene>
<dbReference type="Pfam" id="PF12867">
    <property type="entry name" value="DinB_2"/>
    <property type="match status" value="1"/>
</dbReference>
<comment type="subcellular location">
    <subcellularLocation>
        <location evidence="5">Cytoplasm</location>
    </subcellularLocation>
</comment>
<comment type="similarity">
    <text evidence="5">Belongs to the metal hydrolase YfiT family.</text>
</comment>
<comment type="cofactor">
    <cofactor evidence="5">
        <name>Zn(2+)</name>
        <dbReference type="ChEBI" id="CHEBI:29105"/>
    </cofactor>
    <text evidence="5">Binds 1 zinc ion per subunit.</text>
</comment>
<feature type="binding site" evidence="5">
    <location>
        <position position="64"/>
    </location>
    <ligand>
        <name>Zn(2+)</name>
        <dbReference type="ChEBI" id="CHEBI:29105"/>
    </ligand>
</feature>
<name>A0ABQ1YBP1_9BACL</name>
<dbReference type="SUPFAM" id="SSF109854">
    <property type="entry name" value="DinB/YfiT-like putative metalloenzymes"/>
    <property type="match status" value="1"/>
</dbReference>
<keyword evidence="1 5" id="KW-0963">Cytoplasm</keyword>
<evidence type="ECO:0000256" key="3">
    <source>
        <dbReference type="ARBA" id="ARBA00022801"/>
    </source>
</evidence>
<dbReference type="HAMAP" id="MF_01256">
    <property type="entry name" value="YfiT_hydrol"/>
    <property type="match status" value="1"/>
</dbReference>
<evidence type="ECO:0000259" key="6">
    <source>
        <dbReference type="Pfam" id="PF12867"/>
    </source>
</evidence>
<dbReference type="EC" id="3.-.-.-" evidence="5"/>
<evidence type="ECO:0000256" key="1">
    <source>
        <dbReference type="ARBA" id="ARBA00022490"/>
    </source>
</evidence>
<comment type="caution">
    <text evidence="7">The sequence shown here is derived from an EMBL/GenBank/DDBJ whole genome shotgun (WGS) entry which is preliminary data.</text>
</comment>
<dbReference type="GO" id="GO:0016787">
    <property type="term" value="F:hydrolase activity"/>
    <property type="evidence" value="ECO:0007669"/>
    <property type="project" value="UniProtKB-KW"/>
</dbReference>
<evidence type="ECO:0000256" key="5">
    <source>
        <dbReference type="HAMAP-Rule" id="MF_01256"/>
    </source>
</evidence>
<evidence type="ECO:0000313" key="8">
    <source>
        <dbReference type="Proteomes" id="UP000659344"/>
    </source>
</evidence>
<reference evidence="8" key="1">
    <citation type="journal article" date="2019" name="Int. J. Syst. Evol. Microbiol.">
        <title>The Global Catalogue of Microorganisms (GCM) 10K type strain sequencing project: providing services to taxonomists for standard genome sequencing and annotation.</title>
        <authorList>
            <consortium name="The Broad Institute Genomics Platform"/>
            <consortium name="The Broad Institute Genome Sequencing Center for Infectious Disease"/>
            <person name="Wu L."/>
            <person name="Ma J."/>
        </authorList>
    </citation>
    <scope>NUCLEOTIDE SEQUENCE [LARGE SCALE GENOMIC DNA]</scope>
    <source>
        <strain evidence="8">CGMCC 1.12769</strain>
    </source>
</reference>
<dbReference type="InterPro" id="IPR024775">
    <property type="entry name" value="DinB-like"/>
</dbReference>
<keyword evidence="8" id="KW-1185">Reference proteome</keyword>
<feature type="binding site" evidence="5">
    <location>
        <position position="155"/>
    </location>
    <ligand>
        <name>Zn(2+)</name>
        <dbReference type="ChEBI" id="CHEBI:29105"/>
    </ligand>
</feature>
<dbReference type="InterPro" id="IPR034660">
    <property type="entry name" value="DinB/YfiT-like"/>
</dbReference>
<keyword evidence="4 5" id="KW-0862">Zinc</keyword>
<protein>
    <recommendedName>
        <fullName evidence="5">Putative metal-dependent hydrolase GCM10008013_15880</fullName>
        <ecNumber evidence="5">3.-.-.-</ecNumber>
    </recommendedName>
</protein>
<organism evidence="7 8">
    <name type="scientific">Paenibacillus segetis</name>
    <dbReference type="NCBI Taxonomy" id="1325360"/>
    <lineage>
        <taxon>Bacteria</taxon>
        <taxon>Bacillati</taxon>
        <taxon>Bacillota</taxon>
        <taxon>Bacilli</taxon>
        <taxon>Bacillales</taxon>
        <taxon>Paenibacillaceae</taxon>
        <taxon>Paenibacillus</taxon>
    </lineage>
</organism>
<dbReference type="RefSeq" id="WP_188537466.1">
    <property type="nucleotide sequence ID" value="NZ_BMFT01000001.1"/>
</dbReference>
<keyword evidence="3 5" id="KW-0378">Hydrolase</keyword>
<evidence type="ECO:0000256" key="4">
    <source>
        <dbReference type="ARBA" id="ARBA00022833"/>
    </source>
</evidence>
<dbReference type="Proteomes" id="UP000659344">
    <property type="component" value="Unassembled WGS sequence"/>
</dbReference>
<sequence length="168" mass="19706">MNEKYPIGQFECPATITFDEITNWIDEIRGLPSRLIEVVRHLSDQKLDCPYREHGWTIRQVVHHIADSHMNAYIRFKLALTEDNPTIKPYDQNEWANLSDNKLPIEGSLQIIESLHERWSYLLRSLTDDQLKRTFHHPDSGLVTLEKNIGIYAWHGNHHLAHIQNALH</sequence>
<accession>A0ABQ1YBP1</accession>
<feature type="domain" description="DinB-like" evidence="6">
    <location>
        <begin position="31"/>
        <end position="163"/>
    </location>
</feature>
<dbReference type="Gene3D" id="1.20.120.450">
    <property type="entry name" value="dinb family like domain"/>
    <property type="match status" value="1"/>
</dbReference>
<keyword evidence="2 5" id="KW-0479">Metal-binding</keyword>
<evidence type="ECO:0000256" key="2">
    <source>
        <dbReference type="ARBA" id="ARBA00022723"/>
    </source>
</evidence>
<comment type="subunit">
    <text evidence="5">Homodimer.</text>
</comment>
<feature type="binding site" evidence="5">
    <location>
        <position position="159"/>
    </location>
    <ligand>
        <name>Zn(2+)</name>
        <dbReference type="ChEBI" id="CHEBI:29105"/>
    </ligand>
</feature>
<dbReference type="EMBL" id="BMFT01000001">
    <property type="protein sequence ID" value="GGH19301.1"/>
    <property type="molecule type" value="Genomic_DNA"/>
</dbReference>
<dbReference type="NCBIfam" id="NF009807">
    <property type="entry name" value="PRK13291.1"/>
    <property type="match status" value="1"/>
</dbReference>
<proteinExistence type="inferred from homology"/>
<dbReference type="InterPro" id="IPR023774">
    <property type="entry name" value="Put_metal_dep_hydrolase_YfiT"/>
</dbReference>